<protein>
    <recommendedName>
        <fullName evidence="3">DUF2442 domain-containing protein</fullName>
    </recommendedName>
</protein>
<sequence length="193" mass="22342">MTSPDEPTAISVDVNKRDFILVLKDGREFRIPWRWFPRLLAATPEQRHQAHVCASGARLRWDQLDEEICIGALMFDVEQLLLEEKLSSQIPDDFPRDTMPASLSGTQPKLAVRKIAGRFVVGLTGPELYQRWDLCEDLARQLVSKTLKDQEKFPENSHGTTLRRMRRAIEGKRWTSGVETDWLMERLRVLLGW</sequence>
<dbReference type="EMBL" id="FCOK02000065">
    <property type="protein sequence ID" value="SAL61531.1"/>
    <property type="molecule type" value="Genomic_DNA"/>
</dbReference>
<evidence type="ECO:0000313" key="1">
    <source>
        <dbReference type="EMBL" id="SAL61531.1"/>
    </source>
</evidence>
<evidence type="ECO:0000313" key="2">
    <source>
        <dbReference type="Proteomes" id="UP000054683"/>
    </source>
</evidence>
<dbReference type="InterPro" id="IPR018841">
    <property type="entry name" value="DUF2442"/>
</dbReference>
<name>A0A158IZQ1_9BURK</name>
<evidence type="ECO:0008006" key="3">
    <source>
        <dbReference type="Google" id="ProtNLM"/>
    </source>
</evidence>
<dbReference type="OrthoDB" id="8910207at2"/>
<gene>
    <name evidence="1" type="ORF">AWB69_06843</name>
</gene>
<dbReference type="Gene3D" id="3.30.2020.40">
    <property type="entry name" value="Uncharacterised protein PF10387, DUF2442"/>
    <property type="match status" value="1"/>
</dbReference>
<organism evidence="1 2">
    <name type="scientific">Caballeronia udeis</name>
    <dbReference type="NCBI Taxonomy" id="1232866"/>
    <lineage>
        <taxon>Bacteria</taxon>
        <taxon>Pseudomonadati</taxon>
        <taxon>Pseudomonadota</taxon>
        <taxon>Betaproteobacteria</taxon>
        <taxon>Burkholderiales</taxon>
        <taxon>Burkholderiaceae</taxon>
        <taxon>Caballeronia</taxon>
    </lineage>
</organism>
<proteinExistence type="predicted"/>
<dbReference type="RefSeq" id="WP_075644038.1">
    <property type="nucleotide sequence ID" value="NZ_FCOK02000065.1"/>
</dbReference>
<dbReference type="Pfam" id="PF10387">
    <property type="entry name" value="DUF2442"/>
    <property type="match status" value="1"/>
</dbReference>
<dbReference type="AlphaFoldDB" id="A0A158IZQ1"/>
<dbReference type="Proteomes" id="UP000054683">
    <property type="component" value="Unassembled WGS sequence"/>
</dbReference>
<reference evidence="1 2" key="1">
    <citation type="submission" date="2016-01" db="EMBL/GenBank/DDBJ databases">
        <authorList>
            <person name="Oliw E.H."/>
        </authorList>
    </citation>
    <scope>NUCLEOTIDE SEQUENCE [LARGE SCALE GENOMIC DNA]</scope>
    <source>
        <strain evidence="1">LMG 27134</strain>
    </source>
</reference>
<accession>A0A158IZQ1</accession>